<dbReference type="InterPro" id="IPR002347">
    <property type="entry name" value="SDR_fam"/>
</dbReference>
<organism evidence="3 4">
    <name type="scientific">Pyruvatibacter mobilis</name>
    <dbReference type="NCBI Taxonomy" id="1712261"/>
    <lineage>
        <taxon>Bacteria</taxon>
        <taxon>Pseudomonadati</taxon>
        <taxon>Pseudomonadota</taxon>
        <taxon>Alphaproteobacteria</taxon>
        <taxon>Hyphomicrobiales</taxon>
        <taxon>Parvibaculaceae</taxon>
        <taxon>Pyruvatibacter</taxon>
    </lineage>
</organism>
<evidence type="ECO:0000256" key="1">
    <source>
        <dbReference type="ARBA" id="ARBA00006484"/>
    </source>
</evidence>
<dbReference type="Proteomes" id="UP000470384">
    <property type="component" value="Unassembled WGS sequence"/>
</dbReference>
<protein>
    <submittedName>
        <fullName evidence="3">SDR family NAD(P)-dependent oxidoreductase</fullName>
    </submittedName>
</protein>
<dbReference type="PANTHER" id="PTHR24322">
    <property type="entry name" value="PKSB"/>
    <property type="match status" value="1"/>
</dbReference>
<dbReference type="GO" id="GO:0016616">
    <property type="term" value="F:oxidoreductase activity, acting on the CH-OH group of donors, NAD or NADP as acceptor"/>
    <property type="evidence" value="ECO:0007669"/>
    <property type="project" value="TreeGrafter"/>
</dbReference>
<reference evidence="3 4" key="1">
    <citation type="journal article" date="2016" name="Int. J. Syst. Evol. Microbiol.">
        <title>Pyruvatibacter mobilis gen. nov., sp. nov., a marine bacterium from the culture broth of Picochlorum sp. 122.</title>
        <authorList>
            <person name="Wang G."/>
            <person name="Tang M."/>
            <person name="Wu H."/>
            <person name="Dai S."/>
            <person name="Li T."/>
            <person name="Chen C."/>
            <person name="He H."/>
            <person name="Fan J."/>
            <person name="Xiang W."/>
            <person name="Li X."/>
        </authorList>
    </citation>
    <scope>NUCLEOTIDE SEQUENCE [LARGE SCALE GENOMIC DNA]</scope>
    <source>
        <strain evidence="3 4">GYP-11</strain>
    </source>
</reference>
<dbReference type="AlphaFoldDB" id="A0A845QCG8"/>
<accession>A0A845QCG8</accession>
<dbReference type="EMBL" id="WXYQ01000007">
    <property type="protein sequence ID" value="NBG96147.1"/>
    <property type="molecule type" value="Genomic_DNA"/>
</dbReference>
<dbReference type="PANTHER" id="PTHR24322:SF736">
    <property type="entry name" value="RETINOL DEHYDROGENASE 10"/>
    <property type="match status" value="1"/>
</dbReference>
<evidence type="ECO:0000313" key="3">
    <source>
        <dbReference type="EMBL" id="NBG96147.1"/>
    </source>
</evidence>
<dbReference type="OrthoDB" id="658698at2"/>
<dbReference type="Gene3D" id="3.40.50.720">
    <property type="entry name" value="NAD(P)-binding Rossmann-like Domain"/>
    <property type="match status" value="1"/>
</dbReference>
<dbReference type="RefSeq" id="WP_160588185.1">
    <property type="nucleotide sequence ID" value="NZ_WXYQ01000007.1"/>
</dbReference>
<dbReference type="InterPro" id="IPR020904">
    <property type="entry name" value="Sc_DH/Rdtase_CS"/>
</dbReference>
<proteinExistence type="inferred from homology"/>
<dbReference type="InterPro" id="IPR036291">
    <property type="entry name" value="NAD(P)-bd_dom_sf"/>
</dbReference>
<name>A0A845QCG8_9HYPH</name>
<keyword evidence="2" id="KW-0560">Oxidoreductase</keyword>
<sequence>MSRFAGKTAVITGGADGIGAAYALALADAGVHVAVLDVLDDKAAETSQAVADRGVKSIAVHADVTDPASLAAAQEQVVKDLGPVALLIINAGVGIGGGYIGASRRAVDWLLNVNVLGPINTARAFVPAMMETDGDRHVAFTASSACFAQLDAGLAAYGASKKAMAGLAEGIRAELA</sequence>
<comment type="caution">
    <text evidence="3">The sequence shown here is derived from an EMBL/GenBank/DDBJ whole genome shotgun (WGS) entry which is preliminary data.</text>
</comment>
<dbReference type="PRINTS" id="PR00081">
    <property type="entry name" value="GDHRDH"/>
</dbReference>
<evidence type="ECO:0000256" key="2">
    <source>
        <dbReference type="ARBA" id="ARBA00023002"/>
    </source>
</evidence>
<evidence type="ECO:0000313" key="4">
    <source>
        <dbReference type="Proteomes" id="UP000470384"/>
    </source>
</evidence>
<dbReference type="SUPFAM" id="SSF51735">
    <property type="entry name" value="NAD(P)-binding Rossmann-fold domains"/>
    <property type="match status" value="1"/>
</dbReference>
<dbReference type="Pfam" id="PF00106">
    <property type="entry name" value="adh_short"/>
    <property type="match status" value="1"/>
</dbReference>
<gene>
    <name evidence="3" type="ORF">GTQ45_10425</name>
</gene>
<feature type="non-terminal residue" evidence="3">
    <location>
        <position position="176"/>
    </location>
</feature>
<keyword evidence="4" id="KW-1185">Reference proteome</keyword>
<comment type="similarity">
    <text evidence="1">Belongs to the short-chain dehydrogenases/reductases (SDR) family.</text>
</comment>
<dbReference type="PROSITE" id="PS00061">
    <property type="entry name" value="ADH_SHORT"/>
    <property type="match status" value="1"/>
</dbReference>